<gene>
    <name evidence="2" type="ORF">ACFFJP_12975</name>
</gene>
<comment type="caution">
    <text evidence="2">The sequence shown here is derived from an EMBL/GenBank/DDBJ whole genome shotgun (WGS) entry which is preliminary data.</text>
</comment>
<dbReference type="Proteomes" id="UP001589813">
    <property type="component" value="Unassembled WGS sequence"/>
</dbReference>
<sequence>MKISNPLLNEQKRNRRNGLILILLLAVCMALLDYLMALSDRLDLRQLQLNAATSDFDHQLIPLLHLAKVMQTEASQALQQPKPDASLPTGQLTALRPAEQSQQVRPLTAAETAMLQQMEPWFLQQLRSTRYLLNVSYISEGLQWFHLTDADASSIELANVAVQQIAALAHMQLNSSSANMLVLDELKQRYALHIAVKLDKNVVGHLLLEIDLLAMLQQVKVPQHGATLMLMDKVGKVLLAVQDGQLADSTTYNGSDQNDSLQQLELLPFALHIQPDAVRDTRAELIRFATELLLYSIPLLVLYFYMLSRFKRKVLRPFSRLLIHVARLERGDVQGVRHVPLEWESVFKQTEQLRDRGSEKFVD</sequence>
<keyword evidence="1" id="KW-1133">Transmembrane helix</keyword>
<dbReference type="RefSeq" id="WP_377244620.1">
    <property type="nucleotide sequence ID" value="NZ_JBHLXP010000003.1"/>
</dbReference>
<name>A0ABV6BE93_9GAMM</name>
<evidence type="ECO:0000313" key="3">
    <source>
        <dbReference type="Proteomes" id="UP001589813"/>
    </source>
</evidence>
<dbReference type="EMBL" id="JBHLXP010000003">
    <property type="protein sequence ID" value="MFC0049202.1"/>
    <property type="molecule type" value="Genomic_DNA"/>
</dbReference>
<proteinExistence type="predicted"/>
<organism evidence="2 3">
    <name type="scientific">Rheinheimera tilapiae</name>
    <dbReference type="NCBI Taxonomy" id="875043"/>
    <lineage>
        <taxon>Bacteria</taxon>
        <taxon>Pseudomonadati</taxon>
        <taxon>Pseudomonadota</taxon>
        <taxon>Gammaproteobacteria</taxon>
        <taxon>Chromatiales</taxon>
        <taxon>Chromatiaceae</taxon>
        <taxon>Rheinheimera</taxon>
    </lineage>
</organism>
<accession>A0ABV6BE93</accession>
<protein>
    <submittedName>
        <fullName evidence="2">Uncharacterized protein</fullName>
    </submittedName>
</protein>
<evidence type="ECO:0000313" key="2">
    <source>
        <dbReference type="EMBL" id="MFC0049202.1"/>
    </source>
</evidence>
<keyword evidence="1" id="KW-0472">Membrane</keyword>
<reference evidence="2 3" key="1">
    <citation type="submission" date="2024-09" db="EMBL/GenBank/DDBJ databases">
        <authorList>
            <person name="Sun Q."/>
            <person name="Mori K."/>
        </authorList>
    </citation>
    <scope>NUCLEOTIDE SEQUENCE [LARGE SCALE GENOMIC DNA]</scope>
    <source>
        <strain evidence="2 3">KCTC 23315</strain>
    </source>
</reference>
<evidence type="ECO:0000256" key="1">
    <source>
        <dbReference type="SAM" id="Phobius"/>
    </source>
</evidence>
<keyword evidence="1" id="KW-0812">Transmembrane</keyword>
<feature type="transmembrane region" description="Helical" evidence="1">
    <location>
        <begin position="292"/>
        <end position="310"/>
    </location>
</feature>
<keyword evidence="3" id="KW-1185">Reference proteome</keyword>